<feature type="chain" id="PRO_5029669286" description="Lipoprotein" evidence="2">
    <location>
        <begin position="26"/>
        <end position="96"/>
    </location>
</feature>
<sequence>MKKIFQTVNKLSMVLLLGAALSLSACSTGTKDGDTNVEDGSAKNKNPENENIQQPVNSAAADSAANSDDPDANKTYQKVDPDNGTRDADNDGQADK</sequence>
<feature type="compositionally biased region" description="Low complexity" evidence="1">
    <location>
        <begin position="57"/>
        <end position="67"/>
    </location>
</feature>
<feature type="compositionally biased region" description="Basic and acidic residues" evidence="1">
    <location>
        <begin position="77"/>
        <end position="96"/>
    </location>
</feature>
<protein>
    <recommendedName>
        <fullName evidence="5">Lipoprotein</fullName>
    </recommendedName>
</protein>
<dbReference type="PROSITE" id="PS51257">
    <property type="entry name" value="PROKAR_LIPOPROTEIN"/>
    <property type="match status" value="1"/>
</dbReference>
<feature type="signal peptide" evidence="2">
    <location>
        <begin position="1"/>
        <end position="25"/>
    </location>
</feature>
<evidence type="ECO:0000256" key="2">
    <source>
        <dbReference type="SAM" id="SignalP"/>
    </source>
</evidence>
<keyword evidence="4" id="KW-1185">Reference proteome</keyword>
<evidence type="ECO:0000256" key="1">
    <source>
        <dbReference type="SAM" id="MobiDB-lite"/>
    </source>
</evidence>
<reference evidence="3 4" key="1">
    <citation type="submission" date="2020-08" db="EMBL/GenBank/DDBJ databases">
        <title>Adhaeribacter dokdonensis sp. nov., isolated from the rhizosphere of Elymus tsukushiensis, a plant native to the Dokdo Islands, Republic of Korea.</title>
        <authorList>
            <person name="Ghim S.Y."/>
        </authorList>
    </citation>
    <scope>NUCLEOTIDE SEQUENCE [LARGE SCALE GENOMIC DNA]</scope>
    <source>
        <strain evidence="3 4">KUDC8001</strain>
    </source>
</reference>
<name>A0A7L7LC97_9BACT</name>
<proteinExistence type="predicted"/>
<evidence type="ECO:0000313" key="3">
    <source>
        <dbReference type="EMBL" id="QMU30324.1"/>
    </source>
</evidence>
<dbReference type="Proteomes" id="UP000514509">
    <property type="component" value="Chromosome"/>
</dbReference>
<keyword evidence="2" id="KW-0732">Signal</keyword>
<dbReference type="EMBL" id="CP055153">
    <property type="protein sequence ID" value="QMU30324.1"/>
    <property type="molecule type" value="Genomic_DNA"/>
</dbReference>
<gene>
    <name evidence="3" type="ORF">HUW48_20830</name>
</gene>
<dbReference type="AlphaFoldDB" id="A0A7L7LC97"/>
<feature type="region of interest" description="Disordered" evidence="1">
    <location>
        <begin position="27"/>
        <end position="96"/>
    </location>
</feature>
<accession>A0A7L7LC97</accession>
<evidence type="ECO:0008006" key="5">
    <source>
        <dbReference type="Google" id="ProtNLM"/>
    </source>
</evidence>
<evidence type="ECO:0000313" key="4">
    <source>
        <dbReference type="Proteomes" id="UP000514509"/>
    </source>
</evidence>
<organism evidence="3 4">
    <name type="scientific">Adhaeribacter radiodurans</name>
    <dbReference type="NCBI Taxonomy" id="2745197"/>
    <lineage>
        <taxon>Bacteria</taxon>
        <taxon>Pseudomonadati</taxon>
        <taxon>Bacteroidota</taxon>
        <taxon>Cytophagia</taxon>
        <taxon>Cytophagales</taxon>
        <taxon>Hymenobacteraceae</taxon>
        <taxon>Adhaeribacter</taxon>
    </lineage>
</organism>
<dbReference type="KEGG" id="add:HUW48_20830"/>
<dbReference type="RefSeq" id="WP_182412772.1">
    <property type="nucleotide sequence ID" value="NZ_CP055153.1"/>
</dbReference>